<evidence type="ECO:0000256" key="2">
    <source>
        <dbReference type="SAM" id="Phobius"/>
    </source>
</evidence>
<evidence type="ECO:0000313" key="4">
    <source>
        <dbReference type="Proteomes" id="UP000676565"/>
    </source>
</evidence>
<protein>
    <submittedName>
        <fullName evidence="3">Uncharacterized protein</fullName>
    </submittedName>
</protein>
<feature type="transmembrane region" description="Helical" evidence="2">
    <location>
        <begin position="565"/>
        <end position="586"/>
    </location>
</feature>
<keyword evidence="2" id="KW-1133">Transmembrane helix</keyword>
<name>A0ABS5BX48_9BACT</name>
<sequence>MRFEELGRILRDLDPAAVLVDQPVLARVVQQVTGLTWAVWRVPHSHCFVVDRFTLFKHADPEELYLPSDHSLPQHVLLLERPSPEALSGNRDDLLGRYWRLLFHASVHRELGQRLEGLTPAGLRERIEAIGPAEFEEVRNVLQQDGQLAPTADDRAAYFEFAAHFLELRFFNPALIPVCFPGLSAAPVAAALAGDVDGLGLFLQTRPPGAPDPAPRTDDQSDESHDFYHKLTRQARRAGAGGDTVAAAILHTRAARVAPVALTVPAQEAARADIHALVARLGRALEPTETEAESWRRVLPTLLDKADQGTRPVEAAILYDLQRACRDHEDVIYALDAAEWLMSAGKRPVRRPLDSERFVRVPAQLRKATHRLTAARLSDADRQALAALLRGALDRAEARLRQRFRPVLTDALHDAGLQPAALPERAALEKAVEELLDRISSAGFLRFADVRDALARGQMKLPDLSGAPEYLGADPLLRLDKRLAAQMDGVYRRGESYTRLLEGATAIAFGTRSGRWAVTNVAVPFLGAFLLAEFVWMLVFDRRAAGALADGEPEPSFFGGWNAEWWFHLGWVLLGAFFLTAVRSAAVRAAVSSTLRAGYRGARFVCWDLPMRVWNTPWARALVASAGVQTLLNLGLKPLALSGVLWIAFRQQLWDGGWAARGVTFAAAVFAVNSRPGRAVEQLLLAAAREVLELLGSVPAILEWVNDLFRDLLYALEWALARAEDWLRLRGRGGAFSVTVRVLAGLIWMPFAFLVRFYTVVLIEPMINPLKLPLTLLCAKFVYPLLLLSPQILVRDPGSPLGYGSPLVAPLAPYLGEALAFLLVMGTLWLLPDALTYLVWEMRENWRLFRANRPAALRAAAVGPHGETVKGLVHRGFHSGTLPRLYARLRGAEREAARTDNWRDARTHRQALRELEEAVRRFVTRELVAVLNPGPGSAGWGGPALKVGDIHLSTNRIRLELIAGGAGEPAWLEWEDRSGWLVAGWVGAGFLTDLAPGPARELENALVYLHRRAGVDLIREQVRIVLPPTAHFDVAPNGLLVWYGSREASPPVLYDLFDPGAELRPLTPAGRRLVLGPTLETRRLVFGRVELTWAEWVSVWTTHPDPAPAATDRPTRPRFGPADVALSLLPQGAPAVPSDAEPARALPSPAPEVLREDSPARPDRYPEGAGREAEKGSGE</sequence>
<accession>A0ABS5BX48</accession>
<gene>
    <name evidence="3" type="ORF">J8F10_23955</name>
</gene>
<dbReference type="Proteomes" id="UP000676565">
    <property type="component" value="Unassembled WGS sequence"/>
</dbReference>
<feature type="transmembrane region" description="Helical" evidence="2">
    <location>
        <begin position="818"/>
        <end position="840"/>
    </location>
</feature>
<feature type="compositionally biased region" description="Basic and acidic residues" evidence="1">
    <location>
        <begin position="215"/>
        <end position="224"/>
    </location>
</feature>
<organism evidence="3 4">
    <name type="scientific">Gemmata palustris</name>
    <dbReference type="NCBI Taxonomy" id="2822762"/>
    <lineage>
        <taxon>Bacteria</taxon>
        <taxon>Pseudomonadati</taxon>
        <taxon>Planctomycetota</taxon>
        <taxon>Planctomycetia</taxon>
        <taxon>Gemmatales</taxon>
        <taxon>Gemmataceae</taxon>
        <taxon>Gemmata</taxon>
    </lineage>
</organism>
<proteinExistence type="predicted"/>
<feature type="region of interest" description="Disordered" evidence="1">
    <location>
        <begin position="204"/>
        <end position="224"/>
    </location>
</feature>
<reference evidence="3 4" key="1">
    <citation type="submission" date="2021-04" db="EMBL/GenBank/DDBJ databases">
        <authorList>
            <person name="Ivanova A."/>
        </authorList>
    </citation>
    <scope>NUCLEOTIDE SEQUENCE [LARGE SCALE GENOMIC DNA]</scope>
    <source>
        <strain evidence="3 4">G18</strain>
    </source>
</reference>
<keyword evidence="4" id="KW-1185">Reference proteome</keyword>
<comment type="caution">
    <text evidence="3">The sequence shown here is derived from an EMBL/GenBank/DDBJ whole genome shotgun (WGS) entry which is preliminary data.</text>
</comment>
<feature type="region of interest" description="Disordered" evidence="1">
    <location>
        <begin position="1129"/>
        <end position="1179"/>
    </location>
</feature>
<evidence type="ECO:0000256" key="1">
    <source>
        <dbReference type="SAM" id="MobiDB-lite"/>
    </source>
</evidence>
<feature type="transmembrane region" description="Helical" evidence="2">
    <location>
        <begin position="517"/>
        <end position="539"/>
    </location>
</feature>
<keyword evidence="2" id="KW-0472">Membrane</keyword>
<dbReference type="RefSeq" id="WP_210658177.1">
    <property type="nucleotide sequence ID" value="NZ_JAGKQQ010000001.1"/>
</dbReference>
<feature type="region of interest" description="Disordered" evidence="1">
    <location>
        <begin position="1103"/>
        <end position="1122"/>
    </location>
</feature>
<evidence type="ECO:0000313" key="3">
    <source>
        <dbReference type="EMBL" id="MBP3958314.1"/>
    </source>
</evidence>
<feature type="compositionally biased region" description="Basic and acidic residues" evidence="1">
    <location>
        <begin position="1153"/>
        <end position="1179"/>
    </location>
</feature>
<feature type="transmembrane region" description="Helical" evidence="2">
    <location>
        <begin position="738"/>
        <end position="763"/>
    </location>
</feature>
<keyword evidence="2" id="KW-0812">Transmembrane</keyword>
<dbReference type="EMBL" id="JAGKQQ010000001">
    <property type="protein sequence ID" value="MBP3958314.1"/>
    <property type="molecule type" value="Genomic_DNA"/>
</dbReference>